<evidence type="ECO:0000259" key="2">
    <source>
        <dbReference type="Pfam" id="PF07589"/>
    </source>
</evidence>
<keyword evidence="1" id="KW-0732">Signal</keyword>
<gene>
    <name evidence="3" type="ORF">LuPra_03288</name>
</gene>
<dbReference type="NCBIfam" id="TIGR02595">
    <property type="entry name" value="PEP_CTERM"/>
    <property type="match status" value="1"/>
</dbReference>
<protein>
    <submittedName>
        <fullName evidence="3">PEP-CTERM motif</fullName>
    </submittedName>
</protein>
<feature type="domain" description="Ice-binding protein C-terminal" evidence="2">
    <location>
        <begin position="174"/>
        <end position="198"/>
    </location>
</feature>
<dbReference type="RefSeq" id="WP_110171741.1">
    <property type="nucleotide sequence ID" value="NZ_CP015136.1"/>
</dbReference>
<dbReference type="Pfam" id="PF07589">
    <property type="entry name" value="PEP-CTERM"/>
    <property type="match status" value="1"/>
</dbReference>
<dbReference type="InterPro" id="IPR013424">
    <property type="entry name" value="Ice-binding_C"/>
</dbReference>
<proteinExistence type="predicted"/>
<evidence type="ECO:0000313" key="3">
    <source>
        <dbReference type="EMBL" id="AMY10060.1"/>
    </source>
</evidence>
<reference evidence="3 4" key="1">
    <citation type="journal article" date="2016" name="Genome Announc.">
        <title>First Complete Genome Sequence of a Subdivision 6 Acidobacterium Strain.</title>
        <authorList>
            <person name="Huang S."/>
            <person name="Vieira S."/>
            <person name="Bunk B."/>
            <person name="Riedel T."/>
            <person name="Sproer C."/>
            <person name="Overmann J."/>
        </authorList>
    </citation>
    <scope>NUCLEOTIDE SEQUENCE [LARGE SCALE GENOMIC DNA]</scope>
    <source>
        <strain evidence="4">DSM 100886 HEG_-6_39</strain>
    </source>
</reference>
<dbReference type="STRING" id="1855912.LuPra_03288"/>
<evidence type="ECO:0000256" key="1">
    <source>
        <dbReference type="SAM" id="SignalP"/>
    </source>
</evidence>
<dbReference type="EMBL" id="CP015136">
    <property type="protein sequence ID" value="AMY10060.1"/>
    <property type="molecule type" value="Genomic_DNA"/>
</dbReference>
<keyword evidence="4" id="KW-1185">Reference proteome</keyword>
<dbReference type="AlphaFoldDB" id="A0A143PPK1"/>
<name>A0A143PPK1_LUTPR</name>
<dbReference type="KEGG" id="abac:LuPra_03288"/>
<reference evidence="4" key="2">
    <citation type="submission" date="2016-04" db="EMBL/GenBank/DDBJ databases">
        <title>First Complete Genome Sequence of a Subdivision 6 Acidobacterium.</title>
        <authorList>
            <person name="Huang S."/>
            <person name="Vieira S."/>
            <person name="Bunk B."/>
            <person name="Riedel T."/>
            <person name="Sproeer C."/>
            <person name="Overmann J."/>
        </authorList>
    </citation>
    <scope>NUCLEOTIDE SEQUENCE [LARGE SCALE GENOMIC DNA]</scope>
    <source>
        <strain evidence="4">DSM 100886 HEG_-6_39</strain>
    </source>
</reference>
<sequence length="199" mass="19601" precursor="true">MSLKTAVIALAVAGVATLGGATSASAVPIMLQFNVAALGNFTANTGDVTTATTITNGAPTVVGAIQQNNIGLVAGQTVTLAPNPMGVTVGSAFTKSFTAGGNTFVETLTVTSATPTANALGILAAGTITCTVGAGCAAFDPTAVFWSAAYTQNAGPGTQINGSFNNSTTPPPPQVPEPTSMVLLGMGMLGAGIARRRRQ</sequence>
<accession>A0A143PPK1</accession>
<dbReference type="PATRIC" id="fig|1813736.3.peg.3494"/>
<evidence type="ECO:0000313" key="4">
    <source>
        <dbReference type="Proteomes" id="UP000076079"/>
    </source>
</evidence>
<feature type="chain" id="PRO_5007511823" evidence="1">
    <location>
        <begin position="27"/>
        <end position="199"/>
    </location>
</feature>
<feature type="signal peptide" evidence="1">
    <location>
        <begin position="1"/>
        <end position="26"/>
    </location>
</feature>
<dbReference type="Proteomes" id="UP000076079">
    <property type="component" value="Chromosome"/>
</dbReference>
<organism evidence="3 4">
    <name type="scientific">Luteitalea pratensis</name>
    <dbReference type="NCBI Taxonomy" id="1855912"/>
    <lineage>
        <taxon>Bacteria</taxon>
        <taxon>Pseudomonadati</taxon>
        <taxon>Acidobacteriota</taxon>
        <taxon>Vicinamibacteria</taxon>
        <taxon>Vicinamibacterales</taxon>
        <taxon>Vicinamibacteraceae</taxon>
        <taxon>Luteitalea</taxon>
    </lineage>
</organism>